<proteinExistence type="predicted"/>
<dbReference type="OrthoDB" id="9154618at2"/>
<comment type="caution">
    <text evidence="1">The sequence shown here is derived from an EMBL/GenBank/DDBJ whole genome shotgun (WGS) entry which is preliminary data.</text>
</comment>
<dbReference type="AlphaFoldDB" id="A0A2V4DTK0"/>
<dbReference type="PROSITE" id="PS51257">
    <property type="entry name" value="PROKAR_LIPOPROTEIN"/>
    <property type="match status" value="1"/>
</dbReference>
<evidence type="ECO:0008006" key="3">
    <source>
        <dbReference type="Google" id="ProtNLM"/>
    </source>
</evidence>
<reference evidence="1 2" key="1">
    <citation type="submission" date="2018-05" db="EMBL/GenBank/DDBJ databases">
        <title>Reference genomes for bee gut microbiota database.</title>
        <authorList>
            <person name="Ellegaard K.M."/>
        </authorList>
    </citation>
    <scope>NUCLEOTIDE SEQUENCE [LARGE SCALE GENOMIC DNA]</scope>
    <source>
        <strain evidence="1 2">ESL0172</strain>
    </source>
</reference>
<dbReference type="RefSeq" id="WP_110447679.1">
    <property type="nucleotide sequence ID" value="NZ_CP132381.1"/>
</dbReference>
<organism evidence="1 2">
    <name type="scientific">Gilliamella apis</name>
    <dbReference type="NCBI Taxonomy" id="1970738"/>
    <lineage>
        <taxon>Bacteria</taxon>
        <taxon>Pseudomonadati</taxon>
        <taxon>Pseudomonadota</taxon>
        <taxon>Gammaproteobacteria</taxon>
        <taxon>Orbales</taxon>
        <taxon>Orbaceae</taxon>
        <taxon>Gilliamella</taxon>
    </lineage>
</organism>
<dbReference type="Proteomes" id="UP000247673">
    <property type="component" value="Unassembled WGS sequence"/>
</dbReference>
<evidence type="ECO:0000313" key="2">
    <source>
        <dbReference type="Proteomes" id="UP000247673"/>
    </source>
</evidence>
<evidence type="ECO:0000313" key="1">
    <source>
        <dbReference type="EMBL" id="PXY91746.1"/>
    </source>
</evidence>
<protein>
    <recommendedName>
        <fullName evidence="3">Lipoprotein</fullName>
    </recommendedName>
</protein>
<keyword evidence="2" id="KW-1185">Reference proteome</keyword>
<sequence length="138" mass="14926">MKKIVFLGLIGFTLIGCSSSPVSNDAALNVPEQRIYNQDIFVKKENSGMVIIKRDKGFVSSACSDSLFVDGVKIADLNPAEKVVIYPLLGKRIFSMVANGICGGGMVEVEGDIEKSQVLTYRIAHSLNGGYGIYRTAF</sequence>
<name>A0A2V4DTK0_9GAMM</name>
<gene>
    <name evidence="1" type="ORF">DKK78_05355</name>
</gene>
<dbReference type="EMBL" id="QGLO01000004">
    <property type="protein sequence ID" value="PXY91746.1"/>
    <property type="molecule type" value="Genomic_DNA"/>
</dbReference>
<accession>A0A2V4DTK0</accession>